<dbReference type="Gene3D" id="3.30.420.10">
    <property type="entry name" value="Ribonuclease H-like superfamily/Ribonuclease H"/>
    <property type="match status" value="1"/>
</dbReference>
<dbReference type="CDD" id="cd06222">
    <property type="entry name" value="RNase_H_like"/>
    <property type="match status" value="1"/>
</dbReference>
<sequence>MLEFFNSSLVLKAERKISRERKIPGKKDEQPIQPRPLGYLKGSMDSFSFDLKAATDRWPLVFIFELFQVLFDRSFASAVVNSALATNLFYIPFLIRKGKDVPSRWISFVAGQPLGYRSSWPLSAFTHHVLVWWCAEQVYPGRLFTGYALLGDDILITDKKAEYAQEDEAEAEGSKPRKAPVIHSIQWQPPPPGWMKVNTDGCSRGQPGPSSCGGIFRNCRGFVHGCFALSLGSGFAYQAEWVGVMTAIAIAHSKGWKYLWIESDSTYVVF</sequence>
<dbReference type="AlphaFoldDB" id="A0AAW2LHX2"/>
<dbReference type="EMBL" id="JACGWM010000026">
    <property type="protein sequence ID" value="KAL0318232.1"/>
    <property type="molecule type" value="Genomic_DNA"/>
</dbReference>
<gene>
    <name evidence="2" type="ORF">Scaly_2852100</name>
</gene>
<dbReference type="SUPFAM" id="SSF53098">
    <property type="entry name" value="Ribonuclease H-like"/>
    <property type="match status" value="1"/>
</dbReference>
<dbReference type="PANTHER" id="PTHR34456">
    <property type="entry name" value="MITOVIRUS RNA-DEPENDENT RNA POLYMERASE"/>
    <property type="match status" value="1"/>
</dbReference>
<proteinExistence type="predicted"/>
<feature type="domain" description="RNase H type-1" evidence="1">
    <location>
        <begin position="191"/>
        <end position="270"/>
    </location>
</feature>
<dbReference type="GO" id="GO:0003676">
    <property type="term" value="F:nucleic acid binding"/>
    <property type="evidence" value="ECO:0007669"/>
    <property type="project" value="InterPro"/>
</dbReference>
<dbReference type="InterPro" id="IPR008686">
    <property type="entry name" value="RNA_pol_mitovir"/>
</dbReference>
<dbReference type="InterPro" id="IPR044730">
    <property type="entry name" value="RNase_H-like_dom_plant"/>
</dbReference>
<evidence type="ECO:0000259" key="1">
    <source>
        <dbReference type="PROSITE" id="PS50879"/>
    </source>
</evidence>
<protein>
    <submittedName>
        <fullName evidence="2">Mitochondrial protein</fullName>
    </submittedName>
</protein>
<name>A0AAW2LHX2_9LAMI</name>
<dbReference type="PROSITE" id="PS50879">
    <property type="entry name" value="RNASE_H_1"/>
    <property type="match status" value="1"/>
</dbReference>
<evidence type="ECO:0000313" key="2">
    <source>
        <dbReference type="EMBL" id="KAL0318232.1"/>
    </source>
</evidence>
<dbReference type="GO" id="GO:0004523">
    <property type="term" value="F:RNA-DNA hybrid ribonuclease activity"/>
    <property type="evidence" value="ECO:0007669"/>
    <property type="project" value="InterPro"/>
</dbReference>
<reference evidence="2" key="2">
    <citation type="journal article" date="2024" name="Plant">
        <title>Genomic evolution and insights into agronomic trait innovations of Sesamum species.</title>
        <authorList>
            <person name="Miao H."/>
            <person name="Wang L."/>
            <person name="Qu L."/>
            <person name="Liu H."/>
            <person name="Sun Y."/>
            <person name="Le M."/>
            <person name="Wang Q."/>
            <person name="Wei S."/>
            <person name="Zheng Y."/>
            <person name="Lin W."/>
            <person name="Duan Y."/>
            <person name="Cao H."/>
            <person name="Xiong S."/>
            <person name="Wang X."/>
            <person name="Wei L."/>
            <person name="Li C."/>
            <person name="Ma Q."/>
            <person name="Ju M."/>
            <person name="Zhao R."/>
            <person name="Li G."/>
            <person name="Mu C."/>
            <person name="Tian Q."/>
            <person name="Mei H."/>
            <person name="Zhang T."/>
            <person name="Gao T."/>
            <person name="Zhang H."/>
        </authorList>
    </citation>
    <scope>NUCLEOTIDE SEQUENCE</scope>
    <source>
        <strain evidence="2">KEN8</strain>
    </source>
</reference>
<organism evidence="2">
    <name type="scientific">Sesamum calycinum</name>
    <dbReference type="NCBI Taxonomy" id="2727403"/>
    <lineage>
        <taxon>Eukaryota</taxon>
        <taxon>Viridiplantae</taxon>
        <taxon>Streptophyta</taxon>
        <taxon>Embryophyta</taxon>
        <taxon>Tracheophyta</taxon>
        <taxon>Spermatophyta</taxon>
        <taxon>Magnoliopsida</taxon>
        <taxon>eudicotyledons</taxon>
        <taxon>Gunneridae</taxon>
        <taxon>Pentapetalae</taxon>
        <taxon>asterids</taxon>
        <taxon>lamiids</taxon>
        <taxon>Lamiales</taxon>
        <taxon>Pedaliaceae</taxon>
        <taxon>Sesamum</taxon>
    </lineage>
</organism>
<dbReference type="Pfam" id="PF05919">
    <property type="entry name" value="Mitovir_RNA_pol"/>
    <property type="match status" value="1"/>
</dbReference>
<accession>A0AAW2LHX2</accession>
<dbReference type="InterPro" id="IPR036397">
    <property type="entry name" value="RNaseH_sf"/>
</dbReference>
<dbReference type="InterPro" id="IPR012337">
    <property type="entry name" value="RNaseH-like_sf"/>
</dbReference>
<comment type="caution">
    <text evidence="2">The sequence shown here is derived from an EMBL/GenBank/DDBJ whole genome shotgun (WGS) entry which is preliminary data.</text>
</comment>
<reference evidence="2" key="1">
    <citation type="submission" date="2020-06" db="EMBL/GenBank/DDBJ databases">
        <authorList>
            <person name="Li T."/>
            <person name="Hu X."/>
            <person name="Zhang T."/>
            <person name="Song X."/>
            <person name="Zhang H."/>
            <person name="Dai N."/>
            <person name="Sheng W."/>
            <person name="Hou X."/>
            <person name="Wei L."/>
        </authorList>
    </citation>
    <scope>NUCLEOTIDE SEQUENCE</scope>
    <source>
        <strain evidence="2">KEN8</strain>
        <tissue evidence="2">Leaf</tissue>
    </source>
</reference>
<dbReference type="InterPro" id="IPR002156">
    <property type="entry name" value="RNaseH_domain"/>
</dbReference>
<dbReference type="PANTHER" id="PTHR34456:SF13">
    <property type="entry name" value="REVERSE TRANSCRIPTASE DOMAIN-CONTAINING PROTEIN"/>
    <property type="match status" value="1"/>
</dbReference>
<dbReference type="Pfam" id="PF13456">
    <property type="entry name" value="RVT_3"/>
    <property type="match status" value="1"/>
</dbReference>